<evidence type="ECO:0000256" key="3">
    <source>
        <dbReference type="ARBA" id="ARBA00022692"/>
    </source>
</evidence>
<evidence type="ECO:0000313" key="18">
    <source>
        <dbReference type="Proteomes" id="UP000663834"/>
    </source>
</evidence>
<dbReference type="PANTHER" id="PTHR18966">
    <property type="entry name" value="IONOTROPIC GLUTAMATE RECEPTOR"/>
    <property type="match status" value="1"/>
</dbReference>
<dbReference type="Pfam" id="PF10613">
    <property type="entry name" value="Lig_chan-Glu_bd"/>
    <property type="match status" value="1"/>
</dbReference>
<evidence type="ECO:0000256" key="8">
    <source>
        <dbReference type="ARBA" id="ARBA00023170"/>
    </source>
</evidence>
<sequence length="870" mass="97749">MSNQLNTQRVRAAWPPSNISRIQLLGLFQNDFNLSDSRSESAQLLALFKTAIILSQRYNITVDEHPLGWHMAQTCGNVIDSLKKTCLVVSSSNIVGIVGPRLSREAHMIAAFAETIGIPVVSYTATDPDLSSRSAYPSFYRTIPSDTSAALSIVHLFMKFNWTSCVIIYQNDAYGYSGMRVISESFTRNNFKVREMIKFDIATRTIQGDLKNYLLNSGTRIIVLWAVPMFTLNILQYALDQDVLGPRFLWILSSSPSLDSFSKESSRKLVGMLTIEPITGNVFNTSINASLLHVAYEIWQQYEPESFPGSNNVDQYALFAFDATWLLIQSLERLCTTNNRKTSRSCISLVNSSSCFDRYLINATSFFDQINSMAFVGVTGPIEYRVNGTDRSKGIYYFAQNAQVLSAGVGFIPVLKYSEENLWETYKEPLTIVWPNNSCVLPSDRATLSGITLNIGIFMSAPFAIREYLLDELESNKTKFIGYVPDLIEHLREKMNFIPNITSIPVNISYSESILALEKGDYDILVGDITVTAKRREIVSFSASIFDNSLSVIIRKPLSADVDLFSYMRPFADELWIAILAATIYASILIYLLERGENAALRNRSIVSAGAMTIWYSIGTIMGYGVDFHATTASGRLLTIALYMLSLVLVATYTANLASNLTKARPRHIINGIDDLKKGKISPHRVGIIKETAMEQYYVREISRGSRNFYPATARQHILNSLLDGTIDATILDSGVADYITHHVYCNLTVVGETFDETVFGIAMSKNWLYGQELDINILALRELGHLDMLRKKWFQTSKCDNQSETLSSMRIESMAGLFLIFGIITAVALLPFIWSKRSTIKNYFYMLTTRRYAEPQRNNLPTKYSNPSS</sequence>
<keyword evidence="5" id="KW-0770">Synapse</keyword>
<dbReference type="Proteomes" id="UP000663834">
    <property type="component" value="Unassembled WGS sequence"/>
</dbReference>
<dbReference type="Gene3D" id="1.10.287.70">
    <property type="match status" value="1"/>
</dbReference>
<dbReference type="GO" id="GO:0004930">
    <property type="term" value="F:G protein-coupled receptor activity"/>
    <property type="evidence" value="ECO:0007669"/>
    <property type="project" value="InterPro"/>
</dbReference>
<evidence type="ECO:0000256" key="4">
    <source>
        <dbReference type="ARBA" id="ARBA00022989"/>
    </source>
</evidence>
<feature type="domain" description="Ionotropic glutamate receptor C-terminal" evidence="15">
    <location>
        <begin position="452"/>
        <end position="797"/>
    </location>
</feature>
<dbReference type="Pfam" id="PF01094">
    <property type="entry name" value="ANF_receptor"/>
    <property type="match status" value="1"/>
</dbReference>
<dbReference type="GO" id="GO:0045211">
    <property type="term" value="C:postsynaptic membrane"/>
    <property type="evidence" value="ECO:0007669"/>
    <property type="project" value="UniProtKB-SubCell"/>
</dbReference>
<evidence type="ECO:0000256" key="6">
    <source>
        <dbReference type="ARBA" id="ARBA00023065"/>
    </source>
</evidence>
<evidence type="ECO:0000256" key="13">
    <source>
        <dbReference type="ARBA" id="ARBA00034100"/>
    </source>
</evidence>
<evidence type="ECO:0000313" key="16">
    <source>
        <dbReference type="EMBL" id="CAF1579277.1"/>
    </source>
</evidence>
<feature type="transmembrane region" description="Helical" evidence="14">
    <location>
        <begin position="816"/>
        <end position="835"/>
    </location>
</feature>
<dbReference type="EMBL" id="CAJNOW010010355">
    <property type="protein sequence ID" value="CAF1579277.1"/>
    <property type="molecule type" value="Genomic_DNA"/>
</dbReference>
<keyword evidence="11" id="KW-1071">Ligand-gated ion channel</keyword>
<dbReference type="Proteomes" id="UP000681720">
    <property type="component" value="Unassembled WGS sequence"/>
</dbReference>
<name>A0A815Z275_9BILA</name>
<evidence type="ECO:0000256" key="2">
    <source>
        <dbReference type="ARBA" id="ARBA00022448"/>
    </source>
</evidence>
<dbReference type="Pfam" id="PF00060">
    <property type="entry name" value="Lig_chan"/>
    <property type="match status" value="1"/>
</dbReference>
<evidence type="ECO:0000259" key="15">
    <source>
        <dbReference type="SMART" id="SM00079"/>
    </source>
</evidence>
<evidence type="ECO:0000256" key="9">
    <source>
        <dbReference type="ARBA" id="ARBA00023180"/>
    </source>
</evidence>
<feature type="transmembrane region" description="Helical" evidence="14">
    <location>
        <begin position="605"/>
        <end position="625"/>
    </location>
</feature>
<dbReference type="AlphaFoldDB" id="A0A815Z275"/>
<keyword evidence="6" id="KW-0406">Ion transport</keyword>
<evidence type="ECO:0000256" key="1">
    <source>
        <dbReference type="ARBA" id="ARBA00004141"/>
    </source>
</evidence>
<keyword evidence="7 14" id="KW-0472">Membrane</keyword>
<dbReference type="EMBL" id="CAJOBJ010036433">
    <property type="protein sequence ID" value="CAF4302155.1"/>
    <property type="molecule type" value="Genomic_DNA"/>
</dbReference>
<evidence type="ECO:0000256" key="11">
    <source>
        <dbReference type="ARBA" id="ARBA00023286"/>
    </source>
</evidence>
<dbReference type="InterPro" id="IPR019594">
    <property type="entry name" value="Glu/Gly-bd"/>
</dbReference>
<dbReference type="Gene3D" id="3.40.190.10">
    <property type="entry name" value="Periplasmic binding protein-like II"/>
    <property type="match status" value="2"/>
</dbReference>
<dbReference type="InterPro" id="IPR015683">
    <property type="entry name" value="Ionotropic_Glu_rcpt"/>
</dbReference>
<comment type="subcellular location">
    <subcellularLocation>
        <location evidence="1">Membrane</location>
        <topology evidence="1">Multi-pass membrane protein</topology>
    </subcellularLocation>
    <subcellularLocation>
        <location evidence="13">Postsynaptic cell membrane</location>
    </subcellularLocation>
</comment>
<evidence type="ECO:0000256" key="7">
    <source>
        <dbReference type="ARBA" id="ARBA00023136"/>
    </source>
</evidence>
<dbReference type="PRINTS" id="PR00248">
    <property type="entry name" value="GPCRMGR"/>
</dbReference>
<dbReference type="InterPro" id="IPR000337">
    <property type="entry name" value="GPCR_3"/>
</dbReference>
<keyword evidence="12" id="KW-0407">Ion channel</keyword>
<evidence type="ECO:0000256" key="5">
    <source>
        <dbReference type="ARBA" id="ARBA00023018"/>
    </source>
</evidence>
<dbReference type="SUPFAM" id="SSF53822">
    <property type="entry name" value="Periplasmic binding protein-like I"/>
    <property type="match status" value="1"/>
</dbReference>
<dbReference type="GO" id="GO:0015276">
    <property type="term" value="F:ligand-gated monoatomic ion channel activity"/>
    <property type="evidence" value="ECO:0007669"/>
    <property type="project" value="InterPro"/>
</dbReference>
<evidence type="ECO:0000256" key="10">
    <source>
        <dbReference type="ARBA" id="ARBA00023257"/>
    </source>
</evidence>
<evidence type="ECO:0000256" key="12">
    <source>
        <dbReference type="ARBA" id="ARBA00023303"/>
    </source>
</evidence>
<dbReference type="OrthoDB" id="5984008at2759"/>
<accession>A0A815Z275</accession>
<proteinExistence type="predicted"/>
<dbReference type="SMART" id="SM00079">
    <property type="entry name" value="PBPe"/>
    <property type="match status" value="1"/>
</dbReference>
<feature type="transmembrane region" description="Helical" evidence="14">
    <location>
        <begin position="575"/>
        <end position="593"/>
    </location>
</feature>
<dbReference type="InterPro" id="IPR001320">
    <property type="entry name" value="Iontro_rcpt_C"/>
</dbReference>
<gene>
    <name evidence="17" type="ORF">GIL414_LOCUS25893</name>
    <name evidence="16" type="ORF">KQP761_LOCUS19980</name>
</gene>
<dbReference type="InterPro" id="IPR001828">
    <property type="entry name" value="ANF_lig-bd_rcpt"/>
</dbReference>
<evidence type="ECO:0000256" key="14">
    <source>
        <dbReference type="SAM" id="Phobius"/>
    </source>
</evidence>
<comment type="caution">
    <text evidence="16">The sequence shown here is derived from an EMBL/GenBank/DDBJ whole genome shotgun (WGS) entry which is preliminary data.</text>
</comment>
<reference evidence="16" key="1">
    <citation type="submission" date="2021-02" db="EMBL/GenBank/DDBJ databases">
        <authorList>
            <person name="Nowell W R."/>
        </authorList>
    </citation>
    <scope>NUCLEOTIDE SEQUENCE</scope>
</reference>
<dbReference type="SUPFAM" id="SSF53850">
    <property type="entry name" value="Periplasmic binding protein-like II"/>
    <property type="match status" value="1"/>
</dbReference>
<keyword evidence="2" id="KW-0813">Transport</keyword>
<organism evidence="16 18">
    <name type="scientific">Rotaria magnacalcarata</name>
    <dbReference type="NCBI Taxonomy" id="392030"/>
    <lineage>
        <taxon>Eukaryota</taxon>
        <taxon>Metazoa</taxon>
        <taxon>Spiralia</taxon>
        <taxon>Gnathifera</taxon>
        <taxon>Rotifera</taxon>
        <taxon>Eurotatoria</taxon>
        <taxon>Bdelloidea</taxon>
        <taxon>Philodinida</taxon>
        <taxon>Philodinidae</taxon>
        <taxon>Rotaria</taxon>
    </lineage>
</organism>
<keyword evidence="10" id="KW-0628">Postsynaptic cell membrane</keyword>
<evidence type="ECO:0000313" key="17">
    <source>
        <dbReference type="EMBL" id="CAF4302155.1"/>
    </source>
</evidence>
<keyword evidence="4 14" id="KW-1133">Transmembrane helix</keyword>
<protein>
    <recommendedName>
        <fullName evidence="15">Ionotropic glutamate receptor C-terminal domain-containing protein</fullName>
    </recommendedName>
</protein>
<dbReference type="SUPFAM" id="SSF81324">
    <property type="entry name" value="Voltage-gated potassium channels"/>
    <property type="match status" value="1"/>
</dbReference>
<feature type="transmembrane region" description="Helical" evidence="14">
    <location>
        <begin position="637"/>
        <end position="658"/>
    </location>
</feature>
<dbReference type="Gene3D" id="3.40.50.2300">
    <property type="match status" value="2"/>
</dbReference>
<keyword evidence="9" id="KW-0325">Glycoprotein</keyword>
<dbReference type="InterPro" id="IPR028082">
    <property type="entry name" value="Peripla_BP_I"/>
</dbReference>
<keyword evidence="3 14" id="KW-0812">Transmembrane</keyword>
<keyword evidence="8" id="KW-0675">Receptor</keyword>